<name>A0A0B6ZG81_9EUPU</name>
<proteinExistence type="predicted"/>
<feature type="chain" id="PRO_5002112249" evidence="1">
    <location>
        <begin position="21"/>
        <end position="135"/>
    </location>
</feature>
<organism evidence="2">
    <name type="scientific">Arion vulgaris</name>
    <dbReference type="NCBI Taxonomy" id="1028688"/>
    <lineage>
        <taxon>Eukaryota</taxon>
        <taxon>Metazoa</taxon>
        <taxon>Spiralia</taxon>
        <taxon>Lophotrochozoa</taxon>
        <taxon>Mollusca</taxon>
        <taxon>Gastropoda</taxon>
        <taxon>Heterobranchia</taxon>
        <taxon>Euthyneura</taxon>
        <taxon>Panpulmonata</taxon>
        <taxon>Eupulmonata</taxon>
        <taxon>Stylommatophora</taxon>
        <taxon>Helicina</taxon>
        <taxon>Arionoidea</taxon>
        <taxon>Arionidae</taxon>
        <taxon>Arion</taxon>
    </lineage>
</organism>
<dbReference type="EMBL" id="HACG01020744">
    <property type="protein sequence ID" value="CEK67609.1"/>
    <property type="molecule type" value="Transcribed_RNA"/>
</dbReference>
<gene>
    <name evidence="2" type="primary">ORF63276</name>
</gene>
<accession>A0A0B6ZG81</accession>
<keyword evidence="1" id="KW-0732">Signal</keyword>
<evidence type="ECO:0000256" key="1">
    <source>
        <dbReference type="SAM" id="SignalP"/>
    </source>
</evidence>
<protein>
    <submittedName>
        <fullName evidence="2">Uncharacterized protein</fullName>
    </submittedName>
</protein>
<evidence type="ECO:0000313" key="2">
    <source>
        <dbReference type="EMBL" id="CEK67609.1"/>
    </source>
</evidence>
<reference evidence="2" key="1">
    <citation type="submission" date="2014-12" db="EMBL/GenBank/DDBJ databases">
        <title>Insight into the proteome of Arion vulgaris.</title>
        <authorList>
            <person name="Aradska J."/>
            <person name="Bulat T."/>
            <person name="Smidak R."/>
            <person name="Sarate P."/>
            <person name="Gangsoo J."/>
            <person name="Sialana F."/>
            <person name="Bilban M."/>
            <person name="Lubec G."/>
        </authorList>
    </citation>
    <scope>NUCLEOTIDE SEQUENCE</scope>
    <source>
        <tissue evidence="2">Skin</tissue>
    </source>
</reference>
<sequence length="135" mass="15413">MEKVVFATLVFLAVFVTVHGSDTKIVQEFCEFILMQSRADTTQCFEKPRGYTFNGDKAILIFLCCLCYFGDVTHNYIPYLSFDLIQYIAEMTSNKFITNVAKFVIMCKNSSRTATKADFIYWSSNGKTAQLCRAN</sequence>
<dbReference type="AlphaFoldDB" id="A0A0B6ZG81"/>
<feature type="signal peptide" evidence="1">
    <location>
        <begin position="1"/>
        <end position="20"/>
    </location>
</feature>